<dbReference type="Pfam" id="PF00171">
    <property type="entry name" value="Aldedh"/>
    <property type="match status" value="1"/>
</dbReference>
<dbReference type="InterPro" id="IPR015590">
    <property type="entry name" value="Aldehyde_DH_dom"/>
</dbReference>
<dbReference type="EMBL" id="PKLK01000019">
    <property type="protein sequence ID" value="RZE38790.1"/>
    <property type="molecule type" value="Genomic_DNA"/>
</dbReference>
<evidence type="ECO:0000313" key="6">
    <source>
        <dbReference type="Proteomes" id="UP000292095"/>
    </source>
</evidence>
<dbReference type="InterPro" id="IPR016162">
    <property type="entry name" value="Ald_DH_N"/>
</dbReference>
<proteinExistence type="predicted"/>
<evidence type="ECO:0000313" key="3">
    <source>
        <dbReference type="EMBL" id="BBZ90006.1"/>
    </source>
</evidence>
<dbReference type="GO" id="GO:0016620">
    <property type="term" value="F:oxidoreductase activity, acting on the aldehyde or oxo group of donors, NAD or NADP as acceptor"/>
    <property type="evidence" value="ECO:0007669"/>
    <property type="project" value="InterPro"/>
</dbReference>
<evidence type="ECO:0000256" key="1">
    <source>
        <dbReference type="ARBA" id="ARBA00023002"/>
    </source>
</evidence>
<dbReference type="InterPro" id="IPR016163">
    <property type="entry name" value="Ald_DH_C"/>
</dbReference>
<dbReference type="Gene3D" id="3.40.605.10">
    <property type="entry name" value="Aldehyde Dehydrogenase, Chain A, domain 1"/>
    <property type="match status" value="1"/>
</dbReference>
<dbReference type="GeneID" id="97269230"/>
<organism evidence="3">
    <name type="scientific">Streptomyces albidoflavus</name>
    <dbReference type="NCBI Taxonomy" id="1886"/>
    <lineage>
        <taxon>Bacteria</taxon>
        <taxon>Bacillati</taxon>
        <taxon>Actinomycetota</taxon>
        <taxon>Actinomycetes</taxon>
        <taxon>Kitasatosporales</taxon>
        <taxon>Streptomycetaceae</taxon>
        <taxon>Streptomyces</taxon>
        <taxon>Streptomyces albidoflavus group</taxon>
    </lineage>
</organism>
<dbReference type="Proteomes" id="UP000292693">
    <property type="component" value="Unassembled WGS sequence"/>
</dbReference>
<evidence type="ECO:0000313" key="7">
    <source>
        <dbReference type="Proteomes" id="UP000292693"/>
    </source>
</evidence>
<dbReference type="EMBL" id="LC521966">
    <property type="protein sequence ID" value="BBZ90006.1"/>
    <property type="molecule type" value="Genomic_DNA"/>
</dbReference>
<dbReference type="RefSeq" id="WP_030770786.1">
    <property type="nucleotide sequence ID" value="NZ_BNDZ01000005.1"/>
</dbReference>
<dbReference type="InterPro" id="IPR016161">
    <property type="entry name" value="Ald_DH/histidinol_DH"/>
</dbReference>
<evidence type="ECO:0000313" key="4">
    <source>
        <dbReference type="EMBL" id="RZE21277.1"/>
    </source>
</evidence>
<dbReference type="AlphaFoldDB" id="A0A679GDZ7"/>
<dbReference type="SUPFAM" id="SSF53720">
    <property type="entry name" value="ALDH-like"/>
    <property type="match status" value="1"/>
</dbReference>
<reference evidence="3" key="4">
    <citation type="submission" date="2020-02" db="EMBL/GenBank/DDBJ databases">
        <title>Heterochiral coupling in non-ribosomal peptide macrolactamization.</title>
        <authorList>
            <person name="Matsuda K."/>
            <person name="Zhai R."/>
            <person name="Mori T."/>
            <person name="Kobayashi M."/>
            <person name="Sano A."/>
            <person name="Abe I."/>
            <person name="Wakimoto T."/>
        </authorList>
    </citation>
    <scope>NUCLEOTIDE SEQUENCE</scope>
    <source>
        <strain evidence="3">NBRC 12854</strain>
    </source>
</reference>
<reference evidence="3" key="3">
    <citation type="journal article" date="2019" name="Org. Biomol. Chem.">
        <title>SurE is a trans-acting thioesterase cyclizing two distinct non-ribosomal peptides.</title>
        <authorList>
            <person name="Matsuda K."/>
            <person name="Kobayashi M."/>
            <person name="Kuranaga T."/>
            <person name="Takada K."/>
            <person name="Ikeda H."/>
            <person name="Matsunaga S."/>
            <person name="Wakimoto T."/>
        </authorList>
    </citation>
    <scope>NUCLEOTIDE SEQUENCE</scope>
    <source>
        <strain evidence="3">NBRC 12854</strain>
    </source>
</reference>
<reference evidence="3" key="2">
    <citation type="journal article" date="2018" name="Angew. Chem. Int. Ed. Engl.">
        <title>Total Synthesis of the Nonribosomal Peptide Surugamide Band Identification of a New Offloading Cyclase Family.</title>
        <authorList>
            <person name="Kuranaga T."/>
            <person name="Matsuda K."/>
            <person name="Sano A."/>
            <person name="Kobayashi M."/>
            <person name="Ninomiya A."/>
            <person name="Takada K."/>
            <person name="Matsunaga S."/>
            <person name="Wakimoto T."/>
        </authorList>
    </citation>
    <scope>NUCLEOTIDE SEQUENCE</scope>
    <source>
        <strain evidence="3">NBRC 12854</strain>
    </source>
</reference>
<accession>A0A679GDZ7</accession>
<keyword evidence="1" id="KW-0560">Oxidoreductase</keyword>
<gene>
    <name evidence="3" type="primary">orf1</name>
    <name evidence="5" type="ORF">C0Q91_18290</name>
    <name evidence="4" type="ORF">C0Q92_18235</name>
</gene>
<dbReference type="Proteomes" id="UP000292095">
    <property type="component" value="Unassembled WGS sequence"/>
</dbReference>
<evidence type="ECO:0000313" key="5">
    <source>
        <dbReference type="EMBL" id="RZE38790.1"/>
    </source>
</evidence>
<name>A0A679GDZ7_9ACTN</name>
<dbReference type="EMBL" id="PKLL01000021">
    <property type="protein sequence ID" value="RZE21277.1"/>
    <property type="molecule type" value="Genomic_DNA"/>
</dbReference>
<dbReference type="Gene3D" id="3.40.309.10">
    <property type="entry name" value="Aldehyde Dehydrogenase, Chain A, domain 2"/>
    <property type="match status" value="1"/>
</dbReference>
<dbReference type="PANTHER" id="PTHR11699">
    <property type="entry name" value="ALDEHYDE DEHYDROGENASE-RELATED"/>
    <property type="match status" value="1"/>
</dbReference>
<protein>
    <submittedName>
        <fullName evidence="3 4">Aldehyde dehydrogenase</fullName>
    </submittedName>
</protein>
<reference evidence="6 7" key="1">
    <citation type="submission" date="2017-12" db="EMBL/GenBank/DDBJ databases">
        <title>Population genomics insights into the ecological differentiation and adaptive evolution in streptomycetes.</title>
        <authorList>
            <person name="Li Y."/>
            <person name="Huang Y."/>
        </authorList>
    </citation>
    <scope>NUCLEOTIDE SEQUENCE [LARGE SCALE GENOMIC DNA]</scope>
    <source>
        <strain evidence="5 6">FXJ.2339</strain>
        <strain evidence="4 7">NBRC 100770</strain>
    </source>
</reference>
<feature type="domain" description="Aldehyde dehydrogenase" evidence="2">
    <location>
        <begin position="4"/>
        <end position="266"/>
    </location>
</feature>
<evidence type="ECO:0000259" key="2">
    <source>
        <dbReference type="Pfam" id="PF00171"/>
    </source>
</evidence>
<sequence>MIRESVEDVVRRARVAQAEIASWSQEETDRAVAAVGWHCYQEETARRLARLSHRETGLGDAEDLYALQRRRVLGILHDLHGARTTGVVESDPALGLVKIAKPLGVIAVASPATAPAPGIICNALPMLKTRNAAVFSPNPRARRSARATIDVMRAALASVGAPPDLLACLPEAGREAGSQLMAEADSVVAIGGSGTVRRAYRSGTPAIGAGVGNPTVVVDETADLAAAVAAVQHGAGFNHGTSCSSESNVLVHHSVAAAFERGLAEAGSYLCDEAEAERLTRRLWPDGTTLDRELIGRPARELAAAAGIDLGGREVTVLAARCADPWRDQPLLREKISPVLTLCVYREFDEAVRLVQSIAERCGLGHSCAVHTTREDRVLRLAEAVTHCRVVVNQSTMTNTGSLSAGVPFTTTLSAGSWGGSSVAGNVTWRHFLNHTTVSRPIPARVPDEAALFAPYRADSVAAPRHPRLLAPADA</sequence>